<feature type="transmembrane region" description="Helical" evidence="1">
    <location>
        <begin position="12"/>
        <end position="35"/>
    </location>
</feature>
<dbReference type="Proteomes" id="UP000029500">
    <property type="component" value="Chromosome"/>
</dbReference>
<keyword evidence="1" id="KW-0472">Membrane</keyword>
<evidence type="ECO:0000313" key="3">
    <source>
        <dbReference type="Proteomes" id="UP000029500"/>
    </source>
</evidence>
<accession>A0A089NKI1</accession>
<dbReference type="OrthoDB" id="2663403at2"/>
<sequence length="334" mass="39322">MKHPVKTIFALLLMYVYLPIAFLLYMCSFQVISWLEPNAYYRYATDGKYTEDIFFKGAMGQEIEVSSMLESIVGSQVFKRPQDLFSAVLKKEDSLRHTLESNNEYMLYLKKNNLTVDHVIAYMKKISDLDDNLMNANLYLTALGIIMVYYLLFKYRNRIYLGAGLLYIFLVIDAFTYNLVSDAFYPQMKRLVSDLSYEDYLVTVKGLLPALREATLTFIIFDTVIQSYKDRKNKRLETDLKISYYSLEKVLNILKNIINENPKIKLVEVKINKNVILEFCKKNKQDQYLQDIKKIIEHNLQQEIRNISNLELYEIYSTIYKNLNKSTTFKAKVF</sequence>
<feature type="transmembrane region" description="Helical" evidence="1">
    <location>
        <begin position="133"/>
        <end position="152"/>
    </location>
</feature>
<dbReference type="AlphaFoldDB" id="A0A089NKI1"/>
<organism evidence="2 3">
    <name type="scientific">Paenibacillus graminis</name>
    <dbReference type="NCBI Taxonomy" id="189425"/>
    <lineage>
        <taxon>Bacteria</taxon>
        <taxon>Bacillati</taxon>
        <taxon>Bacillota</taxon>
        <taxon>Bacilli</taxon>
        <taxon>Bacillales</taxon>
        <taxon>Paenibacillaceae</taxon>
        <taxon>Paenibacillus</taxon>
    </lineage>
</organism>
<protein>
    <submittedName>
        <fullName evidence="2">Uncharacterized protein</fullName>
    </submittedName>
</protein>
<keyword evidence="3" id="KW-1185">Reference proteome</keyword>
<proteinExistence type="predicted"/>
<keyword evidence="1" id="KW-1133">Transmembrane helix</keyword>
<reference evidence="2 3" key="1">
    <citation type="submission" date="2014-08" db="EMBL/GenBank/DDBJ databases">
        <title>Comparative genomics of the Paenibacillus odorifer group.</title>
        <authorList>
            <person name="den Bakker H.C."/>
            <person name="Tsai Y.-C."/>
            <person name="Martin N."/>
            <person name="Korlach J."/>
            <person name="Wiedmann M."/>
        </authorList>
    </citation>
    <scope>NUCLEOTIDE SEQUENCE [LARGE SCALE GENOMIC DNA]</scope>
    <source>
        <strain evidence="2 3">DSM 15220</strain>
    </source>
</reference>
<gene>
    <name evidence="2" type="ORF">PGRAT_19540</name>
</gene>
<keyword evidence="1" id="KW-0812">Transmembrane</keyword>
<evidence type="ECO:0000313" key="2">
    <source>
        <dbReference type="EMBL" id="AIQ69574.1"/>
    </source>
</evidence>
<feature type="transmembrane region" description="Helical" evidence="1">
    <location>
        <begin position="159"/>
        <end position="180"/>
    </location>
</feature>
<dbReference type="KEGG" id="pgm:PGRAT_19540"/>
<dbReference type="eggNOG" id="ENOG5033P3F">
    <property type="taxonomic scope" value="Bacteria"/>
</dbReference>
<dbReference type="HOGENOM" id="CLU_831156_0_0_9"/>
<dbReference type="EMBL" id="CP009287">
    <property type="protein sequence ID" value="AIQ69574.1"/>
    <property type="molecule type" value="Genomic_DNA"/>
</dbReference>
<evidence type="ECO:0000256" key="1">
    <source>
        <dbReference type="SAM" id="Phobius"/>
    </source>
</evidence>
<dbReference type="RefSeq" id="WP_025707861.1">
    <property type="nucleotide sequence ID" value="NZ_CP009287.1"/>
</dbReference>
<name>A0A089NKI1_9BACL</name>